<evidence type="ECO:0000313" key="2">
    <source>
        <dbReference type="Proteomes" id="UP000789423"/>
    </source>
</evidence>
<dbReference type="Gene3D" id="3.40.50.1240">
    <property type="entry name" value="Phosphoglycerate mutase-like"/>
    <property type="match status" value="1"/>
</dbReference>
<sequence>MQISFISHGRSSVHKKAITVREFQEWLQRYEDEDIVRDTDIPSKTLEVIEASKFIAASDQKRAVQSATMLTNNITFIQNPLFREAAIPSILPVPRWMKCKPKVWMFLGRAFWMVGYSKNVESYLEVQKRAKQAADVLIGYANVYQRVALIGHSYFNAMIGKELRTRGWHGPLLFQTKPWGCTIYTFHEVIEGNVFVTYT</sequence>
<dbReference type="InterPro" id="IPR029033">
    <property type="entry name" value="His_PPase_superfam"/>
</dbReference>
<organism evidence="1 2">
    <name type="scientific">Bacillus rhizoplanae</name>
    <dbReference type="NCBI Taxonomy" id="2880966"/>
    <lineage>
        <taxon>Bacteria</taxon>
        <taxon>Bacillati</taxon>
        <taxon>Bacillota</taxon>
        <taxon>Bacilli</taxon>
        <taxon>Bacillales</taxon>
        <taxon>Bacillaceae</taxon>
        <taxon>Bacillus</taxon>
    </lineage>
</organism>
<keyword evidence="2" id="KW-1185">Reference proteome</keyword>
<dbReference type="SUPFAM" id="SSF53254">
    <property type="entry name" value="Phosphoglycerate mutase-like"/>
    <property type="match status" value="1"/>
</dbReference>
<dbReference type="RefSeq" id="WP_230575999.1">
    <property type="nucleotide sequence ID" value="NZ_CAKJTI010000020.1"/>
</dbReference>
<proteinExistence type="predicted"/>
<name>A0ABN7ZZ43_9BACI</name>
<evidence type="ECO:0000313" key="1">
    <source>
        <dbReference type="EMBL" id="CAG9613977.1"/>
    </source>
</evidence>
<gene>
    <name evidence="1" type="ORF">BACCIP111899_03204</name>
</gene>
<evidence type="ECO:0008006" key="3">
    <source>
        <dbReference type="Google" id="ProtNLM"/>
    </source>
</evidence>
<comment type="caution">
    <text evidence="1">The sequence shown here is derived from an EMBL/GenBank/DDBJ whole genome shotgun (WGS) entry which is preliminary data.</text>
</comment>
<dbReference type="EMBL" id="CAKJTI010000020">
    <property type="protein sequence ID" value="CAG9613977.1"/>
    <property type="molecule type" value="Genomic_DNA"/>
</dbReference>
<accession>A0ABN7ZZ43</accession>
<reference evidence="1 2" key="1">
    <citation type="submission" date="2021-10" db="EMBL/GenBank/DDBJ databases">
        <authorList>
            <person name="Criscuolo A."/>
        </authorList>
    </citation>
    <scope>NUCLEOTIDE SEQUENCE [LARGE SCALE GENOMIC DNA]</scope>
    <source>
        <strain evidence="2">CIP 111899</strain>
    </source>
</reference>
<protein>
    <recommendedName>
        <fullName evidence="3">Histidine phosphatase family protein</fullName>
    </recommendedName>
</protein>
<dbReference type="Proteomes" id="UP000789423">
    <property type="component" value="Unassembled WGS sequence"/>
</dbReference>